<name>A0A7J6WBG3_THATH</name>
<proteinExistence type="predicted"/>
<sequence length="100" mass="11054">MMKGTATTKAPQLKGAKAVIQTPWFCLVLCLVPALNGWAGKFAREKTPDRAHRGVKGSISTTGTKDTTKNETKEERAYEEERALSRLKQLSAMPRSFLSE</sequence>
<keyword evidence="4" id="KW-1185">Reference proteome</keyword>
<gene>
    <name evidence="3" type="ORF">FRX31_015723</name>
    <name evidence="2" type="ORF">FRX31_020367</name>
</gene>
<dbReference type="Proteomes" id="UP000554482">
    <property type="component" value="Unassembled WGS sequence"/>
</dbReference>
<dbReference type="EMBL" id="JABWDY010018379">
    <property type="protein sequence ID" value="KAF5194689.1"/>
    <property type="molecule type" value="Genomic_DNA"/>
</dbReference>
<accession>A0A7J6WBG3</accession>
<evidence type="ECO:0000313" key="2">
    <source>
        <dbReference type="EMBL" id="KAF5190047.1"/>
    </source>
</evidence>
<dbReference type="AlphaFoldDB" id="A0A7J6WBG3"/>
<evidence type="ECO:0000256" key="1">
    <source>
        <dbReference type="SAM" id="MobiDB-lite"/>
    </source>
</evidence>
<dbReference type="EMBL" id="JABWDY010024672">
    <property type="protein sequence ID" value="KAF5190047.1"/>
    <property type="molecule type" value="Genomic_DNA"/>
</dbReference>
<feature type="compositionally biased region" description="Basic and acidic residues" evidence="1">
    <location>
        <begin position="66"/>
        <end position="84"/>
    </location>
</feature>
<organism evidence="3 4">
    <name type="scientific">Thalictrum thalictroides</name>
    <name type="common">Rue-anemone</name>
    <name type="synonym">Anemone thalictroides</name>
    <dbReference type="NCBI Taxonomy" id="46969"/>
    <lineage>
        <taxon>Eukaryota</taxon>
        <taxon>Viridiplantae</taxon>
        <taxon>Streptophyta</taxon>
        <taxon>Embryophyta</taxon>
        <taxon>Tracheophyta</taxon>
        <taxon>Spermatophyta</taxon>
        <taxon>Magnoliopsida</taxon>
        <taxon>Ranunculales</taxon>
        <taxon>Ranunculaceae</taxon>
        <taxon>Thalictroideae</taxon>
        <taxon>Thalictrum</taxon>
    </lineage>
</organism>
<feature type="region of interest" description="Disordered" evidence="1">
    <location>
        <begin position="46"/>
        <end position="85"/>
    </location>
</feature>
<evidence type="ECO:0000313" key="4">
    <source>
        <dbReference type="Proteomes" id="UP000554482"/>
    </source>
</evidence>
<comment type="caution">
    <text evidence="3">The sequence shown here is derived from an EMBL/GenBank/DDBJ whole genome shotgun (WGS) entry which is preliminary data.</text>
</comment>
<evidence type="ECO:0000313" key="3">
    <source>
        <dbReference type="EMBL" id="KAF5194689.1"/>
    </source>
</evidence>
<protein>
    <submittedName>
        <fullName evidence="3">Uncharacterized protein</fullName>
    </submittedName>
</protein>
<reference evidence="3 4" key="1">
    <citation type="submission" date="2020-06" db="EMBL/GenBank/DDBJ databases">
        <title>Transcriptomic and genomic resources for Thalictrum thalictroides and T. hernandezii: Facilitating candidate gene discovery in an emerging model plant lineage.</title>
        <authorList>
            <person name="Arias T."/>
            <person name="Riano-Pachon D.M."/>
            <person name="Di Stilio V.S."/>
        </authorList>
    </citation>
    <scope>NUCLEOTIDE SEQUENCE [LARGE SCALE GENOMIC DNA]</scope>
    <source>
        <strain evidence="4">cv. WT478/WT964</strain>
        <strain evidence="3">WT478/WT964</strain>
        <tissue evidence="3">Leaves</tissue>
    </source>
</reference>